<comment type="catalytic activity">
    <reaction evidence="6">
        <text>D-tagatofuranose 6-phosphate + ATP = D-tagatofuranose 1,6-bisphosphate + ADP + H(+)</text>
        <dbReference type="Rhea" id="RHEA:12420"/>
        <dbReference type="ChEBI" id="CHEBI:15378"/>
        <dbReference type="ChEBI" id="CHEBI:30616"/>
        <dbReference type="ChEBI" id="CHEBI:58694"/>
        <dbReference type="ChEBI" id="CHEBI:58695"/>
        <dbReference type="ChEBI" id="CHEBI:456216"/>
        <dbReference type="EC" id="2.7.1.144"/>
    </reaction>
</comment>
<dbReference type="InterPro" id="IPR017583">
    <property type="entry name" value="Tagatose/fructose_Pkinase"/>
</dbReference>
<dbReference type="Proteomes" id="UP000476934">
    <property type="component" value="Unassembled WGS sequence"/>
</dbReference>
<evidence type="ECO:0000256" key="1">
    <source>
        <dbReference type="ARBA" id="ARBA00005380"/>
    </source>
</evidence>
<dbReference type="GO" id="GO:0008662">
    <property type="term" value="F:1-phosphofructokinase activity"/>
    <property type="evidence" value="ECO:0007669"/>
    <property type="project" value="InterPro"/>
</dbReference>
<evidence type="ECO:0000256" key="4">
    <source>
        <dbReference type="ARBA" id="ARBA00022777"/>
    </source>
</evidence>
<dbReference type="NCBIfam" id="TIGR03828">
    <property type="entry name" value="pfkB"/>
    <property type="match status" value="1"/>
</dbReference>
<dbReference type="PANTHER" id="PTHR46566">
    <property type="entry name" value="1-PHOSPHOFRUCTOKINASE-RELATED"/>
    <property type="match status" value="1"/>
</dbReference>
<dbReference type="GO" id="GO:2001059">
    <property type="term" value="P:D-tagatose 6-phosphate catabolic process"/>
    <property type="evidence" value="ECO:0007669"/>
    <property type="project" value="UniProtKB-UniPathway"/>
</dbReference>
<dbReference type="PANTHER" id="PTHR46566:SF1">
    <property type="entry name" value="1-PHOSPHOFRUCTOKINASE"/>
    <property type="match status" value="1"/>
</dbReference>
<dbReference type="GO" id="GO:0016052">
    <property type="term" value="P:carbohydrate catabolic process"/>
    <property type="evidence" value="ECO:0007669"/>
    <property type="project" value="UniProtKB-ARBA"/>
</dbReference>
<dbReference type="UniPathway" id="UPA00704">
    <property type="reaction ID" value="UER00715"/>
</dbReference>
<dbReference type="EC" id="2.7.1.144" evidence="6"/>
<keyword evidence="2 6" id="KW-0808">Transferase</keyword>
<keyword evidence="4 8" id="KW-0418">Kinase</keyword>
<dbReference type="GO" id="GO:0005988">
    <property type="term" value="P:lactose metabolic process"/>
    <property type="evidence" value="ECO:0007669"/>
    <property type="project" value="UniProtKB-KW"/>
</dbReference>
<dbReference type="AlphaFoldDB" id="A0A6M0P6Q0"/>
<gene>
    <name evidence="8" type="primary">pfkB</name>
    <name evidence="8" type="ORF">G4D61_08240</name>
</gene>
<dbReference type="Gene3D" id="3.40.1190.20">
    <property type="match status" value="1"/>
</dbReference>
<dbReference type="PIRSF" id="PIRSF000535">
    <property type="entry name" value="1PFK/6PFK/LacC"/>
    <property type="match status" value="1"/>
</dbReference>
<dbReference type="RefSeq" id="WP_025730861.1">
    <property type="nucleotide sequence ID" value="NZ_JAAIWK010000011.1"/>
</dbReference>
<reference evidence="8 9" key="2">
    <citation type="submission" date="2020-03" db="EMBL/GenBank/DDBJ databases">
        <title>Bacillus aquiflavi sp. nov., isolated from yellow water of strong flavor Chinese baijiu in Yibin region of China.</title>
        <authorList>
            <person name="Xie J."/>
        </authorList>
    </citation>
    <scope>NUCLEOTIDE SEQUENCE [LARGE SCALE GENOMIC DNA]</scope>
    <source>
        <strain evidence="8 9">Gsoil 114</strain>
    </source>
</reference>
<dbReference type="GO" id="GO:0005524">
    <property type="term" value="F:ATP binding"/>
    <property type="evidence" value="ECO:0007669"/>
    <property type="project" value="UniProtKB-KW"/>
</dbReference>
<evidence type="ECO:0000313" key="8">
    <source>
        <dbReference type="EMBL" id="NEY19955.1"/>
    </source>
</evidence>
<proteinExistence type="inferred from homology"/>
<dbReference type="FunFam" id="3.40.1190.20:FF:000001">
    <property type="entry name" value="Phosphofructokinase"/>
    <property type="match status" value="1"/>
</dbReference>
<sequence>MIYTCTLNPAIDLFVELENFQPYVVNRSITEDYQANGKAINISFILKKMGIGNTAMGFLGGFTGQFIEEVLQKKGIHTDFVRIEGTTRINTFVRSRDKEYKIVNRGPNITRIEETLMIEKINQLTAGDILFVSGSLPRGVSDDILIEISRIAREKQLRLILDVSSTKLLDCLAYRPYLIKPNEEELSAMFGKRLLTREEVIEAAHQLMERGVQNILVSLGEKGALFVNKDKVIMTTAPKGKVVNTACAGDSMLAAFVGSILLEKSIEESLAFSTAVGSSTAFSMGLSNLLDVPELVKQVQLQELEYKGGN</sequence>
<dbReference type="GO" id="GO:0009024">
    <property type="term" value="F:tagatose-6-phosphate kinase activity"/>
    <property type="evidence" value="ECO:0007669"/>
    <property type="project" value="UniProtKB-EC"/>
</dbReference>
<dbReference type="EMBL" id="JAAIWK010000011">
    <property type="protein sequence ID" value="NEY19955.1"/>
    <property type="molecule type" value="Genomic_DNA"/>
</dbReference>
<dbReference type="GO" id="GO:0044281">
    <property type="term" value="P:small molecule metabolic process"/>
    <property type="evidence" value="ECO:0007669"/>
    <property type="project" value="UniProtKB-ARBA"/>
</dbReference>
<dbReference type="SUPFAM" id="SSF53613">
    <property type="entry name" value="Ribokinase-like"/>
    <property type="match status" value="1"/>
</dbReference>
<dbReference type="CDD" id="cd01164">
    <property type="entry name" value="FruK_PfkB_like"/>
    <property type="match status" value="1"/>
</dbReference>
<dbReference type="InterPro" id="IPR011611">
    <property type="entry name" value="PfkB_dom"/>
</dbReference>
<keyword evidence="9" id="KW-1185">Reference proteome</keyword>
<keyword evidence="6" id="KW-0423">Lactose metabolism</keyword>
<comment type="similarity">
    <text evidence="1">Belongs to the carbohydrate kinase pfkB family.</text>
</comment>
<dbReference type="InterPro" id="IPR022463">
    <property type="entry name" value="1-PFruKinase"/>
</dbReference>
<dbReference type="NCBIfam" id="TIGR03168">
    <property type="entry name" value="1-PFK"/>
    <property type="match status" value="1"/>
</dbReference>
<feature type="domain" description="Carbohydrate kinase PfkB" evidence="7">
    <location>
        <begin position="15"/>
        <end position="288"/>
    </location>
</feature>
<evidence type="ECO:0000256" key="3">
    <source>
        <dbReference type="ARBA" id="ARBA00022741"/>
    </source>
</evidence>
<evidence type="ECO:0000256" key="5">
    <source>
        <dbReference type="ARBA" id="ARBA00022840"/>
    </source>
</evidence>
<comment type="caution">
    <text evidence="8">The sequence shown here is derived from an EMBL/GenBank/DDBJ whole genome shotgun (WGS) entry which is preliminary data.</text>
</comment>
<reference evidence="8 9" key="1">
    <citation type="submission" date="2020-02" db="EMBL/GenBank/DDBJ databases">
        <authorList>
            <person name="Feng H."/>
        </authorList>
    </citation>
    <scope>NUCLEOTIDE SEQUENCE [LARGE SCALE GENOMIC DNA]</scope>
    <source>
        <strain evidence="8 9">Gsoil 114</strain>
    </source>
</reference>
<name>A0A6M0P6Q0_9BACI</name>
<comment type="similarity">
    <text evidence="6">Belongs to the carbohydrate kinase PfkB family. LacC subfamily.</text>
</comment>
<dbReference type="GO" id="GO:0005829">
    <property type="term" value="C:cytosol"/>
    <property type="evidence" value="ECO:0007669"/>
    <property type="project" value="TreeGrafter"/>
</dbReference>
<keyword evidence="5 6" id="KW-0067">ATP-binding</keyword>
<keyword evidence="3 6" id="KW-0547">Nucleotide-binding</keyword>
<dbReference type="InterPro" id="IPR029056">
    <property type="entry name" value="Ribokinase-like"/>
</dbReference>
<dbReference type="Pfam" id="PF00294">
    <property type="entry name" value="PfkB"/>
    <property type="match status" value="1"/>
</dbReference>
<evidence type="ECO:0000259" key="7">
    <source>
        <dbReference type="Pfam" id="PF00294"/>
    </source>
</evidence>
<comment type="pathway">
    <text evidence="6">Carbohydrate metabolism; D-tagatose 6-phosphate degradation; D-glyceraldehyde 3-phosphate and glycerone phosphate from D-tagatose 6-phosphate: step 1/2.</text>
</comment>
<evidence type="ECO:0000256" key="6">
    <source>
        <dbReference type="PIRNR" id="PIRNR000535"/>
    </source>
</evidence>
<evidence type="ECO:0000313" key="9">
    <source>
        <dbReference type="Proteomes" id="UP000476934"/>
    </source>
</evidence>
<accession>A0A6M0P6Q0</accession>
<evidence type="ECO:0000256" key="2">
    <source>
        <dbReference type="ARBA" id="ARBA00022679"/>
    </source>
</evidence>
<protein>
    <recommendedName>
        <fullName evidence="6">Tagatose-6-phosphate kinase</fullName>
        <ecNumber evidence="6">2.7.1.144</ecNumber>
    </recommendedName>
</protein>
<organism evidence="8 9">
    <name type="scientific">Heyndrickxia ginsengihumi</name>
    <dbReference type="NCBI Taxonomy" id="363870"/>
    <lineage>
        <taxon>Bacteria</taxon>
        <taxon>Bacillati</taxon>
        <taxon>Bacillota</taxon>
        <taxon>Bacilli</taxon>
        <taxon>Bacillales</taxon>
        <taxon>Bacillaceae</taxon>
        <taxon>Heyndrickxia</taxon>
    </lineage>
</organism>